<protein>
    <submittedName>
        <fullName evidence="2">Uncharacterized protein</fullName>
    </submittedName>
</protein>
<dbReference type="AlphaFoldDB" id="A0ABD2YNT7"/>
<gene>
    <name evidence="2" type="ORF">ACH5RR_032961</name>
</gene>
<evidence type="ECO:0000313" key="3">
    <source>
        <dbReference type="Proteomes" id="UP001630127"/>
    </source>
</evidence>
<evidence type="ECO:0000256" key="1">
    <source>
        <dbReference type="SAM" id="MobiDB-lite"/>
    </source>
</evidence>
<sequence length="105" mass="11310">MSSDSMTDPDRVVVEGRTGMEEGNDKISGGVGGTEKVGSKWVSHVNVEVKTLMGIVDCAKTQVDTGSGSEFKFICCIGLEPWVTKTTKGPKSIIIRLFPKQYLKG</sequence>
<keyword evidence="3" id="KW-1185">Reference proteome</keyword>
<evidence type="ECO:0000313" key="2">
    <source>
        <dbReference type="EMBL" id="KAL3507579.1"/>
    </source>
</evidence>
<feature type="compositionally biased region" description="Basic and acidic residues" evidence="1">
    <location>
        <begin position="8"/>
        <end position="25"/>
    </location>
</feature>
<name>A0ABD2YNT7_9GENT</name>
<comment type="caution">
    <text evidence="2">The sequence shown here is derived from an EMBL/GenBank/DDBJ whole genome shotgun (WGS) entry which is preliminary data.</text>
</comment>
<dbReference type="EMBL" id="JBJUIK010000013">
    <property type="protein sequence ID" value="KAL3507579.1"/>
    <property type="molecule type" value="Genomic_DNA"/>
</dbReference>
<proteinExistence type="predicted"/>
<organism evidence="2 3">
    <name type="scientific">Cinchona calisaya</name>
    <dbReference type="NCBI Taxonomy" id="153742"/>
    <lineage>
        <taxon>Eukaryota</taxon>
        <taxon>Viridiplantae</taxon>
        <taxon>Streptophyta</taxon>
        <taxon>Embryophyta</taxon>
        <taxon>Tracheophyta</taxon>
        <taxon>Spermatophyta</taxon>
        <taxon>Magnoliopsida</taxon>
        <taxon>eudicotyledons</taxon>
        <taxon>Gunneridae</taxon>
        <taxon>Pentapetalae</taxon>
        <taxon>asterids</taxon>
        <taxon>lamiids</taxon>
        <taxon>Gentianales</taxon>
        <taxon>Rubiaceae</taxon>
        <taxon>Cinchonoideae</taxon>
        <taxon>Cinchoneae</taxon>
        <taxon>Cinchona</taxon>
    </lineage>
</organism>
<dbReference type="Proteomes" id="UP001630127">
    <property type="component" value="Unassembled WGS sequence"/>
</dbReference>
<feature type="region of interest" description="Disordered" evidence="1">
    <location>
        <begin position="1"/>
        <end position="34"/>
    </location>
</feature>
<reference evidence="2 3" key="1">
    <citation type="submission" date="2024-11" db="EMBL/GenBank/DDBJ databases">
        <title>A near-complete genome assembly of Cinchona calisaya.</title>
        <authorList>
            <person name="Lian D.C."/>
            <person name="Zhao X.W."/>
            <person name="Wei L."/>
        </authorList>
    </citation>
    <scope>NUCLEOTIDE SEQUENCE [LARGE SCALE GENOMIC DNA]</scope>
    <source>
        <tissue evidence="2">Nenye</tissue>
    </source>
</reference>
<accession>A0ABD2YNT7</accession>